<evidence type="ECO:0000313" key="2">
    <source>
        <dbReference type="Proteomes" id="UP000184327"/>
    </source>
</evidence>
<dbReference type="AlphaFoldDB" id="A0A1M5DTP2"/>
<gene>
    <name evidence="1" type="ORF">SAMN02745117_02457</name>
</gene>
<dbReference type="Proteomes" id="UP000184327">
    <property type="component" value="Unassembled WGS sequence"/>
</dbReference>
<evidence type="ECO:0008006" key="3">
    <source>
        <dbReference type="Google" id="ProtNLM"/>
    </source>
</evidence>
<dbReference type="EMBL" id="FQUZ01000036">
    <property type="protein sequence ID" value="SHF70254.1"/>
    <property type="molecule type" value="Genomic_DNA"/>
</dbReference>
<organism evidence="1 2">
    <name type="scientific">Lampropedia hyalina DSM 16112</name>
    <dbReference type="NCBI Taxonomy" id="1122156"/>
    <lineage>
        <taxon>Bacteria</taxon>
        <taxon>Pseudomonadati</taxon>
        <taxon>Pseudomonadota</taxon>
        <taxon>Betaproteobacteria</taxon>
        <taxon>Burkholderiales</taxon>
        <taxon>Comamonadaceae</taxon>
        <taxon>Lampropedia</taxon>
    </lineage>
</organism>
<proteinExistence type="predicted"/>
<keyword evidence="2" id="KW-1185">Reference proteome</keyword>
<evidence type="ECO:0000313" key="1">
    <source>
        <dbReference type="EMBL" id="SHF70254.1"/>
    </source>
</evidence>
<name>A0A1M5DTP2_9BURK</name>
<sequence length="100" mass="11057">MEYEAVLMRPEQLAAASAQAQDVENVLDALAMVLLPVPIQYLWRPQLRDPGDDMVLELAVNGMGRGQPVTLVTFNRRDFLPQALNFGISVIGPSQFFQGV</sequence>
<accession>A0A1M5DTP2</accession>
<dbReference type="STRING" id="1122156.SAMN02745117_02457"/>
<protein>
    <recommendedName>
        <fullName evidence="3">PIN domain-containing protein</fullName>
    </recommendedName>
</protein>
<reference evidence="1 2" key="1">
    <citation type="submission" date="2016-11" db="EMBL/GenBank/DDBJ databases">
        <authorList>
            <person name="Jaros S."/>
            <person name="Januszkiewicz K."/>
            <person name="Wedrychowicz H."/>
        </authorList>
    </citation>
    <scope>NUCLEOTIDE SEQUENCE [LARGE SCALE GENOMIC DNA]</scope>
    <source>
        <strain evidence="1 2">DSM 16112</strain>
    </source>
</reference>